<keyword evidence="3" id="KW-1185">Reference proteome</keyword>
<evidence type="ECO:0000313" key="3">
    <source>
        <dbReference type="Proteomes" id="UP000266178"/>
    </source>
</evidence>
<sequence length="50" mass="5491">MTNLKNGRSVIVRINDRGPYTKGHILDMSQAAARQIQMDGIAPVAIEVLK</sequence>
<protein>
    <submittedName>
        <fullName evidence="2">Endolytic peptidoglycan transglycosylase RlpA</fullName>
        <ecNumber evidence="2">4.2.2.-</ecNumber>
    </submittedName>
</protein>
<dbReference type="AlphaFoldDB" id="A0A399F4D4"/>
<dbReference type="PANTHER" id="PTHR34183:SF8">
    <property type="entry name" value="ENDOLYTIC PEPTIDOGLYCAN TRANSGLYCOSYLASE RLPA-RELATED"/>
    <property type="match status" value="1"/>
</dbReference>
<dbReference type="Pfam" id="PF03330">
    <property type="entry name" value="DPBB_1"/>
    <property type="match status" value="1"/>
</dbReference>
<feature type="domain" description="RlpA-like protein double-psi beta-barrel" evidence="1">
    <location>
        <begin position="5"/>
        <end position="45"/>
    </location>
</feature>
<dbReference type="EC" id="4.2.2.-" evidence="2"/>
<evidence type="ECO:0000313" key="2">
    <source>
        <dbReference type="EMBL" id="RIH90526.1"/>
    </source>
</evidence>
<dbReference type="InterPro" id="IPR009009">
    <property type="entry name" value="RlpA-like_DPBB"/>
</dbReference>
<comment type="caution">
    <text evidence="2">The sequence shown here is derived from an EMBL/GenBank/DDBJ whole genome shotgun (WGS) entry which is preliminary data.</text>
</comment>
<dbReference type="Gene3D" id="2.40.40.10">
    <property type="entry name" value="RlpA-like domain"/>
    <property type="match status" value="1"/>
</dbReference>
<evidence type="ECO:0000259" key="1">
    <source>
        <dbReference type="Pfam" id="PF03330"/>
    </source>
</evidence>
<name>A0A399F4D4_9DEIN</name>
<dbReference type="InterPro" id="IPR036908">
    <property type="entry name" value="RlpA-like_sf"/>
</dbReference>
<dbReference type="EMBL" id="QWLB01000080">
    <property type="protein sequence ID" value="RIH90526.1"/>
    <property type="molecule type" value="Genomic_DNA"/>
</dbReference>
<dbReference type="GO" id="GO:0016829">
    <property type="term" value="F:lyase activity"/>
    <property type="evidence" value="ECO:0007669"/>
    <property type="project" value="UniProtKB-KW"/>
</dbReference>
<dbReference type="SUPFAM" id="SSF50685">
    <property type="entry name" value="Barwin-like endoglucanases"/>
    <property type="match status" value="1"/>
</dbReference>
<dbReference type="PANTHER" id="PTHR34183">
    <property type="entry name" value="ENDOLYTIC PEPTIDOGLYCAN TRANSGLYCOSYLASE RLPA"/>
    <property type="match status" value="1"/>
</dbReference>
<dbReference type="CDD" id="cd22268">
    <property type="entry name" value="DPBB_RlpA-like"/>
    <property type="match status" value="1"/>
</dbReference>
<dbReference type="Proteomes" id="UP000266178">
    <property type="component" value="Unassembled WGS sequence"/>
</dbReference>
<reference evidence="2 3" key="1">
    <citation type="submission" date="2018-08" db="EMBL/GenBank/DDBJ databases">
        <title>Meiothermus granaticius genome AF-68 sequencing project.</title>
        <authorList>
            <person name="Da Costa M.S."/>
            <person name="Albuquerque L."/>
            <person name="Raposo P."/>
            <person name="Froufe H.J.C."/>
            <person name="Barroso C.S."/>
            <person name="Egas C."/>
        </authorList>
    </citation>
    <scope>NUCLEOTIDE SEQUENCE [LARGE SCALE GENOMIC DNA]</scope>
    <source>
        <strain evidence="2 3">AF-68</strain>
    </source>
</reference>
<organism evidence="2 3">
    <name type="scientific">Meiothermus granaticius NBRC 107808</name>
    <dbReference type="NCBI Taxonomy" id="1227551"/>
    <lineage>
        <taxon>Bacteria</taxon>
        <taxon>Thermotogati</taxon>
        <taxon>Deinococcota</taxon>
        <taxon>Deinococci</taxon>
        <taxon>Thermales</taxon>
        <taxon>Thermaceae</taxon>
        <taxon>Meiothermus</taxon>
    </lineage>
</organism>
<keyword evidence="2" id="KW-0456">Lyase</keyword>
<gene>
    <name evidence="2" type="primary">rlpA</name>
    <name evidence="2" type="ORF">Mgrana_03237</name>
</gene>
<proteinExistence type="predicted"/>
<accession>A0A399F4D4</accession>